<dbReference type="EMBL" id="BNJG01000001">
    <property type="protein sequence ID" value="GHO54497.1"/>
    <property type="molecule type" value="Genomic_DNA"/>
</dbReference>
<comment type="caution">
    <text evidence="1">The sequence shown here is derived from an EMBL/GenBank/DDBJ whole genome shotgun (WGS) entry which is preliminary data.</text>
</comment>
<reference evidence="1 2" key="1">
    <citation type="journal article" date="2021" name="Int. J. Syst. Evol. Microbiol.">
        <title>Reticulibacter mediterranei gen. nov., sp. nov., within the new family Reticulibacteraceae fam. nov., and Ktedonospora formicarum gen. nov., sp. nov., Ktedonobacter robiniae sp. nov., Dictyobacter formicarum sp. nov. and Dictyobacter arantiisoli sp. nov., belonging to the class Ktedonobacteria.</title>
        <authorList>
            <person name="Yabe S."/>
            <person name="Zheng Y."/>
            <person name="Wang C.M."/>
            <person name="Sakai Y."/>
            <person name="Abe K."/>
            <person name="Yokota A."/>
            <person name="Donadio S."/>
            <person name="Cavaletti L."/>
            <person name="Monciardini P."/>
        </authorList>
    </citation>
    <scope>NUCLEOTIDE SEQUENCE [LARGE SCALE GENOMIC DNA]</scope>
    <source>
        <strain evidence="1 2">SOSP1-30</strain>
    </source>
</reference>
<name>A0ABQ3UPG5_9CHLR</name>
<proteinExistence type="predicted"/>
<sequence>MCFRCTLDSLGDDTRLTNEIELHAPGALNALAPLSTLGIKSAVAQNLTVLKELLERMGQ</sequence>
<keyword evidence="2" id="KW-1185">Reference proteome</keyword>
<evidence type="ECO:0000313" key="2">
    <source>
        <dbReference type="Proteomes" id="UP000654345"/>
    </source>
</evidence>
<organism evidence="1 2">
    <name type="scientific">Ktedonobacter robiniae</name>
    <dbReference type="NCBI Taxonomy" id="2778365"/>
    <lineage>
        <taxon>Bacteria</taxon>
        <taxon>Bacillati</taxon>
        <taxon>Chloroflexota</taxon>
        <taxon>Ktedonobacteria</taxon>
        <taxon>Ktedonobacterales</taxon>
        <taxon>Ktedonobacteraceae</taxon>
        <taxon>Ktedonobacter</taxon>
    </lineage>
</organism>
<protein>
    <submittedName>
        <fullName evidence="1">Uncharacterized protein</fullName>
    </submittedName>
</protein>
<accession>A0ABQ3UPG5</accession>
<gene>
    <name evidence="1" type="ORF">KSB_29720</name>
</gene>
<dbReference type="Proteomes" id="UP000654345">
    <property type="component" value="Unassembled WGS sequence"/>
</dbReference>
<evidence type="ECO:0000313" key="1">
    <source>
        <dbReference type="EMBL" id="GHO54497.1"/>
    </source>
</evidence>